<dbReference type="OrthoDB" id="2657432at2"/>
<dbReference type="AlphaFoldDB" id="A0A3M7TMV7"/>
<evidence type="ECO:0000313" key="4">
    <source>
        <dbReference type="EMBL" id="RNA66941.1"/>
    </source>
</evidence>
<feature type="compositionally biased region" description="Basic and acidic residues" evidence="1">
    <location>
        <begin position="28"/>
        <end position="39"/>
    </location>
</feature>
<proteinExistence type="predicted"/>
<evidence type="ECO:0000313" key="5">
    <source>
        <dbReference type="Proteomes" id="UP000278746"/>
    </source>
</evidence>
<evidence type="ECO:0000256" key="1">
    <source>
        <dbReference type="SAM" id="MobiDB-lite"/>
    </source>
</evidence>
<feature type="chain" id="PRO_5018169061" evidence="3">
    <location>
        <begin position="27"/>
        <end position="459"/>
    </location>
</feature>
<keyword evidence="2" id="KW-1133">Transmembrane helix</keyword>
<organism evidence="4 5">
    <name type="scientific">Alteribacter keqinensis</name>
    <dbReference type="NCBI Taxonomy" id="2483800"/>
    <lineage>
        <taxon>Bacteria</taxon>
        <taxon>Bacillati</taxon>
        <taxon>Bacillota</taxon>
        <taxon>Bacilli</taxon>
        <taxon>Bacillales</taxon>
        <taxon>Bacillaceae</taxon>
        <taxon>Alteribacter</taxon>
    </lineage>
</organism>
<dbReference type="RefSeq" id="WP_122900884.1">
    <property type="nucleotide sequence ID" value="NZ_RHIB01000003.1"/>
</dbReference>
<keyword evidence="2" id="KW-0812">Transmembrane</keyword>
<gene>
    <name evidence="4" type="ORF">EBO34_17225</name>
</gene>
<dbReference type="Proteomes" id="UP000278746">
    <property type="component" value="Unassembled WGS sequence"/>
</dbReference>
<evidence type="ECO:0000256" key="2">
    <source>
        <dbReference type="SAM" id="Phobius"/>
    </source>
</evidence>
<comment type="caution">
    <text evidence="4">The sequence shown here is derived from an EMBL/GenBank/DDBJ whole genome shotgun (WGS) entry which is preliminary data.</text>
</comment>
<keyword evidence="5" id="KW-1185">Reference proteome</keyword>
<reference evidence="4 5" key="1">
    <citation type="submission" date="2018-10" db="EMBL/GenBank/DDBJ databases">
        <title>Bacillus Keqinensis sp. nov., a moderately halophilic bacterium isolated from a saline-alkaline lake.</title>
        <authorList>
            <person name="Wang H."/>
        </authorList>
    </citation>
    <scope>NUCLEOTIDE SEQUENCE [LARGE SCALE GENOMIC DNA]</scope>
    <source>
        <strain evidence="4 5">KQ-3</strain>
    </source>
</reference>
<feature type="transmembrane region" description="Helical" evidence="2">
    <location>
        <begin position="434"/>
        <end position="452"/>
    </location>
</feature>
<dbReference type="EMBL" id="RHIB01000003">
    <property type="protein sequence ID" value="RNA66941.1"/>
    <property type="molecule type" value="Genomic_DNA"/>
</dbReference>
<feature type="signal peptide" evidence="3">
    <location>
        <begin position="1"/>
        <end position="26"/>
    </location>
</feature>
<accession>A0A3M7TMV7</accession>
<feature type="region of interest" description="Disordered" evidence="1">
    <location>
        <begin position="28"/>
        <end position="48"/>
    </location>
</feature>
<keyword evidence="2" id="KW-0472">Membrane</keyword>
<name>A0A3M7TMV7_9BACI</name>
<keyword evidence="3" id="KW-0732">Signal</keyword>
<protein>
    <submittedName>
        <fullName evidence="4">Copper amine oxidase</fullName>
    </submittedName>
</protein>
<evidence type="ECO:0000256" key="3">
    <source>
        <dbReference type="SAM" id="SignalP"/>
    </source>
</evidence>
<sequence>MFKRKTKGIAALAMAGMLLVPGNALAHDHSDDGHDHGDGYSEYTPQVSTPASDLRTHLDHLLSEHYIITVAFMQKAFDGSEDAGEVGAALDENTAELTAAIESVYGEEGAQEFERIWQSHIDFFGDLTVATAEGDMEAREQAEMNLENYVEEFAAFLDAATEGGLPAEAGEENIAGHVEDVKSVFDAYADGEFEEAYHGIRHGIHHMFDIGEALSGAIVDQMPEEFDNTEVSTPAADLRAALNHLMAEHFAFAVLEMQKGYDGAEDFDFAGWALDENTSDLAAAMGSIYGDDGAAAFEPVWQSHIDFFGDMVVATAEGDMEAREQAEMDLDAYVVEFAGFLDEATEGRIPAEAGEENVSSHVADVTNTFDAYVDEDYSMTYDHFRHGYHHMFALGETLSGAFVDQFPEEFKAGDMPEEMPQTGMGGGAGSNTGMMLWITISALLAASAAVYFRKRAVQA</sequence>